<proteinExistence type="predicted"/>
<dbReference type="EMBL" id="CM018032">
    <property type="protein sequence ID" value="KAA8546211.1"/>
    <property type="molecule type" value="Genomic_DNA"/>
</dbReference>
<evidence type="ECO:0000313" key="2">
    <source>
        <dbReference type="Proteomes" id="UP000325577"/>
    </source>
</evidence>
<evidence type="ECO:0000313" key="1">
    <source>
        <dbReference type="EMBL" id="KAA8546211.1"/>
    </source>
</evidence>
<sequence>MPISFVDFGSSRALATSIVLATFISPTTSIVGMAPFASITSQSIGMLHLLAPHSFSYLGHGLAYSFLENQNSIVAMQNQVEDLKKHAYGLGYDDSNAGREYSFLPAPWESKAKDEDLVGGFHVRSALSDVPFVMEDDKTHLIEGVITETTNVGDGRIETVEAGIGDSVIQVDDDEEVIVDSINQTDAVDTGGVDP</sequence>
<gene>
    <name evidence="1" type="ORF">F0562_003050</name>
</gene>
<dbReference type="Proteomes" id="UP000325577">
    <property type="component" value="Linkage Group LG1"/>
</dbReference>
<name>A0A5J5BY80_9ASTE</name>
<reference evidence="1 2" key="1">
    <citation type="submission" date="2019-09" db="EMBL/GenBank/DDBJ databases">
        <title>A chromosome-level genome assembly of the Chinese tupelo Nyssa sinensis.</title>
        <authorList>
            <person name="Yang X."/>
            <person name="Kang M."/>
            <person name="Yang Y."/>
            <person name="Xiong H."/>
            <person name="Wang M."/>
            <person name="Zhang Z."/>
            <person name="Wang Z."/>
            <person name="Wu H."/>
            <person name="Ma T."/>
            <person name="Liu J."/>
            <person name="Xi Z."/>
        </authorList>
    </citation>
    <scope>NUCLEOTIDE SEQUENCE [LARGE SCALE GENOMIC DNA]</scope>
    <source>
        <strain evidence="1">J267</strain>
        <tissue evidence="1">Leaf</tissue>
    </source>
</reference>
<keyword evidence="2" id="KW-1185">Reference proteome</keyword>
<dbReference type="AlphaFoldDB" id="A0A5J5BY80"/>
<protein>
    <submittedName>
        <fullName evidence="1">Uncharacterized protein</fullName>
    </submittedName>
</protein>
<accession>A0A5J5BY80</accession>
<organism evidence="1 2">
    <name type="scientific">Nyssa sinensis</name>
    <dbReference type="NCBI Taxonomy" id="561372"/>
    <lineage>
        <taxon>Eukaryota</taxon>
        <taxon>Viridiplantae</taxon>
        <taxon>Streptophyta</taxon>
        <taxon>Embryophyta</taxon>
        <taxon>Tracheophyta</taxon>
        <taxon>Spermatophyta</taxon>
        <taxon>Magnoliopsida</taxon>
        <taxon>eudicotyledons</taxon>
        <taxon>Gunneridae</taxon>
        <taxon>Pentapetalae</taxon>
        <taxon>asterids</taxon>
        <taxon>Cornales</taxon>
        <taxon>Nyssaceae</taxon>
        <taxon>Nyssa</taxon>
    </lineage>
</organism>